<keyword evidence="8" id="KW-1185">Reference proteome</keyword>
<dbReference type="HOGENOM" id="CLU_1409725_0_0_1"/>
<evidence type="ECO:0000256" key="2">
    <source>
        <dbReference type="ARBA" id="ARBA00022525"/>
    </source>
</evidence>
<organism evidence="7 8">
    <name type="scientific">Trichosporon asahii var. asahii (strain CBS 8904)</name>
    <name type="common">Yeast</name>
    <dbReference type="NCBI Taxonomy" id="1220162"/>
    <lineage>
        <taxon>Eukaryota</taxon>
        <taxon>Fungi</taxon>
        <taxon>Dikarya</taxon>
        <taxon>Basidiomycota</taxon>
        <taxon>Agaricomycotina</taxon>
        <taxon>Tremellomycetes</taxon>
        <taxon>Trichosporonales</taxon>
        <taxon>Trichosporonaceae</taxon>
        <taxon>Trichosporon</taxon>
    </lineage>
</organism>
<dbReference type="EMBL" id="AMBO01000091">
    <property type="protein sequence ID" value="EKD05448.1"/>
    <property type="molecule type" value="Genomic_DNA"/>
</dbReference>
<evidence type="ECO:0000313" key="8">
    <source>
        <dbReference type="Proteomes" id="UP000006757"/>
    </source>
</evidence>
<gene>
    <name evidence="7" type="ORF">A1Q2_00209</name>
</gene>
<dbReference type="Pfam" id="PF05730">
    <property type="entry name" value="CFEM"/>
    <property type="match status" value="1"/>
</dbReference>
<dbReference type="SMART" id="SM00747">
    <property type="entry name" value="CFEM"/>
    <property type="match status" value="1"/>
</dbReference>
<evidence type="ECO:0000256" key="1">
    <source>
        <dbReference type="ARBA" id="ARBA00004613"/>
    </source>
</evidence>
<feature type="compositionally biased region" description="Low complexity" evidence="5">
    <location>
        <begin position="182"/>
        <end position="193"/>
    </location>
</feature>
<accession>K1W9H5</accession>
<feature type="domain" description="CFEM" evidence="6">
    <location>
        <begin position="33"/>
        <end position="97"/>
    </location>
</feature>
<feature type="region of interest" description="Disordered" evidence="5">
    <location>
        <begin position="165"/>
        <end position="193"/>
    </location>
</feature>
<dbReference type="InterPro" id="IPR008427">
    <property type="entry name" value="Extracellular_membr_CFEM_dom"/>
</dbReference>
<dbReference type="GO" id="GO:0005576">
    <property type="term" value="C:extracellular region"/>
    <property type="evidence" value="ECO:0007669"/>
    <property type="project" value="UniProtKB-SubCell"/>
</dbReference>
<keyword evidence="3" id="KW-0732">Signal</keyword>
<proteinExistence type="predicted"/>
<reference evidence="7 8" key="1">
    <citation type="journal article" date="2012" name="Eukaryot. Cell">
        <title>Genome sequence of the Trichosporon asahii environmental strain CBS 8904.</title>
        <authorList>
            <person name="Yang R.Y."/>
            <person name="Li H.T."/>
            <person name="Zhu H."/>
            <person name="Zhou G.P."/>
            <person name="Wang M."/>
            <person name="Wang L."/>
        </authorList>
    </citation>
    <scope>NUCLEOTIDE SEQUENCE [LARGE SCALE GENOMIC DNA]</scope>
    <source>
        <strain evidence="7 8">CBS 8904</strain>
    </source>
</reference>
<dbReference type="InParanoid" id="K1W9H5"/>
<comment type="caution">
    <text evidence="7">The sequence shown here is derived from an EMBL/GenBank/DDBJ whole genome shotgun (WGS) entry which is preliminary data.</text>
</comment>
<evidence type="ECO:0000313" key="7">
    <source>
        <dbReference type="EMBL" id="EKD05448.1"/>
    </source>
</evidence>
<keyword evidence="4" id="KW-1015">Disulfide bond</keyword>
<evidence type="ECO:0000259" key="6">
    <source>
        <dbReference type="SMART" id="SM00747"/>
    </source>
</evidence>
<name>K1W9H5_TRIAC</name>
<evidence type="ECO:0000256" key="5">
    <source>
        <dbReference type="SAM" id="MobiDB-lite"/>
    </source>
</evidence>
<protein>
    <recommendedName>
        <fullName evidence="6">CFEM domain-containing protein</fullName>
    </recommendedName>
</protein>
<comment type="subcellular location">
    <subcellularLocation>
        <location evidence="1">Secreted</location>
    </subcellularLocation>
</comment>
<sequence>MASDCLQAKCQAADIVSSLNLQREMCPDLGLPDLGALPSCPLGCVLETLKKKECSGPLDKNCICKLNFSTSTMGCLMKKCKFKGLKESLELQIDQCRGSSDVCEATGIWRVTNIRCWFQKRGYYEEQILARRGTPAAHMLRTVAFLETETPSKQHDEDSKLCAAESNTNSPVLKLTNQTCRPTPSATANPPPA</sequence>
<dbReference type="STRING" id="1220162.K1W9H5"/>
<feature type="compositionally biased region" description="Polar residues" evidence="5">
    <location>
        <begin position="165"/>
        <end position="181"/>
    </location>
</feature>
<dbReference type="AlphaFoldDB" id="K1W9H5"/>
<keyword evidence="2" id="KW-0964">Secreted</keyword>
<dbReference type="Proteomes" id="UP000006757">
    <property type="component" value="Unassembled WGS sequence"/>
</dbReference>
<evidence type="ECO:0000256" key="3">
    <source>
        <dbReference type="ARBA" id="ARBA00022729"/>
    </source>
</evidence>
<evidence type="ECO:0000256" key="4">
    <source>
        <dbReference type="ARBA" id="ARBA00023157"/>
    </source>
</evidence>